<keyword evidence="5" id="KW-1185">Reference proteome</keyword>
<comment type="caution">
    <text evidence="4">The sequence shown here is derived from an EMBL/GenBank/DDBJ whole genome shotgun (WGS) entry which is preliminary data.</text>
</comment>
<dbReference type="AlphaFoldDB" id="A0A9P8ADL9"/>
<dbReference type="KEGG" id="more:E1B28_005057"/>
<dbReference type="RefSeq" id="XP_043014207.1">
    <property type="nucleotide sequence ID" value="XM_043149601.1"/>
</dbReference>
<evidence type="ECO:0000313" key="4">
    <source>
        <dbReference type="EMBL" id="KAG7097737.1"/>
    </source>
</evidence>
<evidence type="ECO:0000256" key="1">
    <source>
        <dbReference type="ARBA" id="ARBA00022737"/>
    </source>
</evidence>
<feature type="domain" description="NACHT" evidence="3">
    <location>
        <begin position="92"/>
        <end position="240"/>
    </location>
</feature>
<dbReference type="SUPFAM" id="SSF52540">
    <property type="entry name" value="P-loop containing nucleoside triphosphate hydrolases"/>
    <property type="match status" value="1"/>
</dbReference>
<organism evidence="4 5">
    <name type="scientific">Marasmius oreades</name>
    <name type="common">fairy-ring Marasmius</name>
    <dbReference type="NCBI Taxonomy" id="181124"/>
    <lineage>
        <taxon>Eukaryota</taxon>
        <taxon>Fungi</taxon>
        <taxon>Dikarya</taxon>
        <taxon>Basidiomycota</taxon>
        <taxon>Agaricomycotina</taxon>
        <taxon>Agaricomycetes</taxon>
        <taxon>Agaricomycetidae</taxon>
        <taxon>Agaricales</taxon>
        <taxon>Marasmiineae</taxon>
        <taxon>Marasmiaceae</taxon>
        <taxon>Marasmius</taxon>
    </lineage>
</organism>
<dbReference type="PANTHER" id="PTHR10039">
    <property type="entry name" value="AMELOGENIN"/>
    <property type="match status" value="1"/>
</dbReference>
<dbReference type="EMBL" id="CM032182">
    <property type="protein sequence ID" value="KAG7097737.1"/>
    <property type="molecule type" value="Genomic_DNA"/>
</dbReference>
<dbReference type="Proteomes" id="UP001049176">
    <property type="component" value="Chromosome 2"/>
</dbReference>
<gene>
    <name evidence="4" type="ORF">E1B28_005057</name>
</gene>
<dbReference type="OrthoDB" id="5967843at2759"/>
<sequence length="789" mass="90088">MSEWSQTTSAPSQHILHEARNTTIGQAVFNNVGRDLIHYNYASNPLWDAIADVGASHNSEIQVERGRCLPGTREAVLELIRVWKASECQQLPVCWLSGAAGVGKSAIALTIAEEWEKDGLVVSFFFFRSDPKRNNPSSLVLSIAHGLITTRPHLAPLVNWRIAADPRVLKARLEDQYNELVLEHLSLPSSRKSPELVIIDGLDECSNGDVQRRVLSIIFSTYQQPFRSPLRFLICSRPESWIREVFDSHIPRSLTRHIKLDDSFQPQYDIKLYLSRQFLEIRGDPKYKDVGFPNPWPSTKDVDLLIEKADGQFIYASIVAMFVKAEYAHPITQLNIILSNISTDSSDPSTHSPFHDLDELYRIVLRANPDRDKLLLPILAVILLSKENISSSPAFIELLLGLPTGMVPLTLRGMHSVLDVRGRDDNIRIYHTSFTDFLLDRTRSKEFFVDKKHQFCSLAQRWLRILQTPSDIPEWARKDLWWHWGQMCSLVETPTQELLSQLNKLHHLGTLIAETAPDLTGSRLRPLFFNFGTIFSWLDSRVNGVVSPHVLHRFETVLRGFDIPRSMLTMGAETTATQTNTAEIATWILGPPFTTDHRTKIMKPSRRSRLPFQKSDSEGPPQYLSADLSLTSKEERLNVATALDLRSAKFCQCFRSQIQTDSVMGTQWYHVDLQPEYLNLVATLFENRGGADAIEDKLLVLLETPLLRLCGPQNSLVSSLREVMIDDKKWGRTKWVDPPLSLKPPNSKTRREKLLSWLELFPSESECERDIAQIKEDIRFSNIKYRFDY</sequence>
<dbReference type="PANTHER" id="PTHR10039:SF17">
    <property type="entry name" value="FUNGAL STAND N-TERMINAL GOODBYE DOMAIN-CONTAINING PROTEIN-RELATED"/>
    <property type="match status" value="1"/>
</dbReference>
<dbReference type="Pfam" id="PF24883">
    <property type="entry name" value="NPHP3_N"/>
    <property type="match status" value="1"/>
</dbReference>
<dbReference type="Gene3D" id="3.40.50.300">
    <property type="entry name" value="P-loop containing nucleotide triphosphate hydrolases"/>
    <property type="match status" value="1"/>
</dbReference>
<evidence type="ECO:0000313" key="5">
    <source>
        <dbReference type="Proteomes" id="UP001049176"/>
    </source>
</evidence>
<dbReference type="InterPro" id="IPR027417">
    <property type="entry name" value="P-loop_NTPase"/>
</dbReference>
<reference evidence="4" key="1">
    <citation type="journal article" date="2021" name="Genome Biol. Evol.">
        <title>The assembled and annotated genome of the fairy-ring fungus Marasmius oreades.</title>
        <authorList>
            <person name="Hiltunen M."/>
            <person name="Ament-Velasquez S.L."/>
            <person name="Johannesson H."/>
        </authorList>
    </citation>
    <scope>NUCLEOTIDE SEQUENCE</scope>
    <source>
        <strain evidence="4">03SP1</strain>
    </source>
</reference>
<protein>
    <recommendedName>
        <fullName evidence="3">NACHT domain-containing protein</fullName>
    </recommendedName>
</protein>
<evidence type="ECO:0000259" key="3">
    <source>
        <dbReference type="PROSITE" id="PS50837"/>
    </source>
</evidence>
<evidence type="ECO:0000256" key="2">
    <source>
        <dbReference type="SAM" id="MobiDB-lite"/>
    </source>
</evidence>
<feature type="region of interest" description="Disordered" evidence="2">
    <location>
        <begin position="603"/>
        <end position="624"/>
    </location>
</feature>
<accession>A0A9P8ADL9</accession>
<keyword evidence="1" id="KW-0677">Repeat</keyword>
<dbReference type="PROSITE" id="PS50837">
    <property type="entry name" value="NACHT"/>
    <property type="match status" value="1"/>
</dbReference>
<dbReference type="InterPro" id="IPR056884">
    <property type="entry name" value="NPHP3-like_N"/>
</dbReference>
<name>A0A9P8ADL9_9AGAR</name>
<dbReference type="GeneID" id="66074133"/>
<proteinExistence type="predicted"/>
<dbReference type="InterPro" id="IPR007111">
    <property type="entry name" value="NACHT_NTPase"/>
</dbReference>